<dbReference type="Gene3D" id="1.10.600.10">
    <property type="entry name" value="Farnesyl Diphosphate Synthase"/>
    <property type="match status" value="1"/>
</dbReference>
<name>A0AAV9C6C6_ACOCL</name>
<keyword evidence="2" id="KW-1185">Reference proteome</keyword>
<evidence type="ECO:0000313" key="1">
    <source>
        <dbReference type="EMBL" id="KAK1284456.1"/>
    </source>
</evidence>
<comment type="caution">
    <text evidence="1">The sequence shown here is derived from an EMBL/GenBank/DDBJ whole genome shotgun (WGS) entry which is preliminary data.</text>
</comment>
<reference evidence="1" key="2">
    <citation type="submission" date="2023-06" db="EMBL/GenBank/DDBJ databases">
        <authorList>
            <person name="Ma L."/>
            <person name="Liu K.-W."/>
            <person name="Li Z."/>
            <person name="Hsiao Y.-Y."/>
            <person name="Qi Y."/>
            <person name="Fu T."/>
            <person name="Tang G."/>
            <person name="Zhang D."/>
            <person name="Sun W.-H."/>
            <person name="Liu D.-K."/>
            <person name="Li Y."/>
            <person name="Chen G.-Z."/>
            <person name="Liu X.-D."/>
            <person name="Liao X.-Y."/>
            <person name="Jiang Y.-T."/>
            <person name="Yu X."/>
            <person name="Hao Y."/>
            <person name="Huang J."/>
            <person name="Zhao X.-W."/>
            <person name="Ke S."/>
            <person name="Chen Y.-Y."/>
            <person name="Wu W.-L."/>
            <person name="Hsu J.-L."/>
            <person name="Lin Y.-F."/>
            <person name="Huang M.-D."/>
            <person name="Li C.-Y."/>
            <person name="Huang L."/>
            <person name="Wang Z.-W."/>
            <person name="Zhao X."/>
            <person name="Zhong W.-Y."/>
            <person name="Peng D.-H."/>
            <person name="Ahmad S."/>
            <person name="Lan S."/>
            <person name="Zhang J.-S."/>
            <person name="Tsai W.-C."/>
            <person name="Van De Peer Y."/>
            <person name="Liu Z.-J."/>
        </authorList>
    </citation>
    <scope>NUCLEOTIDE SEQUENCE</scope>
    <source>
        <strain evidence="1">CP</strain>
        <tissue evidence="1">Leaves</tissue>
    </source>
</reference>
<dbReference type="Proteomes" id="UP001180020">
    <property type="component" value="Unassembled WGS sequence"/>
</dbReference>
<organism evidence="1 2">
    <name type="scientific">Acorus calamus</name>
    <name type="common">Sweet flag</name>
    <dbReference type="NCBI Taxonomy" id="4465"/>
    <lineage>
        <taxon>Eukaryota</taxon>
        <taxon>Viridiplantae</taxon>
        <taxon>Streptophyta</taxon>
        <taxon>Embryophyta</taxon>
        <taxon>Tracheophyta</taxon>
        <taxon>Spermatophyta</taxon>
        <taxon>Magnoliopsida</taxon>
        <taxon>Liliopsida</taxon>
        <taxon>Acoraceae</taxon>
        <taxon>Acorus</taxon>
    </lineage>
</organism>
<reference evidence="1" key="1">
    <citation type="journal article" date="2023" name="Nat. Commun.">
        <title>Diploid and tetraploid genomes of Acorus and the evolution of monocots.</title>
        <authorList>
            <person name="Ma L."/>
            <person name="Liu K.W."/>
            <person name="Li Z."/>
            <person name="Hsiao Y.Y."/>
            <person name="Qi Y."/>
            <person name="Fu T."/>
            <person name="Tang G.D."/>
            <person name="Zhang D."/>
            <person name="Sun W.H."/>
            <person name="Liu D.K."/>
            <person name="Li Y."/>
            <person name="Chen G.Z."/>
            <person name="Liu X.D."/>
            <person name="Liao X.Y."/>
            <person name="Jiang Y.T."/>
            <person name="Yu X."/>
            <person name="Hao Y."/>
            <person name="Huang J."/>
            <person name="Zhao X.W."/>
            <person name="Ke S."/>
            <person name="Chen Y.Y."/>
            <person name="Wu W.L."/>
            <person name="Hsu J.L."/>
            <person name="Lin Y.F."/>
            <person name="Huang M.D."/>
            <person name="Li C.Y."/>
            <person name="Huang L."/>
            <person name="Wang Z.W."/>
            <person name="Zhao X."/>
            <person name="Zhong W.Y."/>
            <person name="Peng D.H."/>
            <person name="Ahmad S."/>
            <person name="Lan S."/>
            <person name="Zhang J.S."/>
            <person name="Tsai W.C."/>
            <person name="Van de Peer Y."/>
            <person name="Liu Z.J."/>
        </authorList>
    </citation>
    <scope>NUCLEOTIDE SEQUENCE</scope>
    <source>
        <strain evidence="1">CP</strain>
    </source>
</reference>
<dbReference type="EMBL" id="JAUJYO010000021">
    <property type="protein sequence ID" value="KAK1284456.1"/>
    <property type="molecule type" value="Genomic_DNA"/>
</dbReference>
<dbReference type="AlphaFoldDB" id="A0AAV9C6C6"/>
<proteinExistence type="predicted"/>
<sequence length="118" mass="13719">MVSNDEPQFETGDNYQGYAKRDFECHISSTKSYIDLCALDILNQVKREDDYNEASTNGNLNELQMQEFVQRVLDNSDDLNQDTKKTFLTIVKSFYYMAHCPSSTMNVHLSKILFERVD</sequence>
<gene>
    <name evidence="1" type="primary">CPS2</name>
    <name evidence="1" type="ORF">QJS10_CPB21g01592</name>
</gene>
<accession>A0AAV9C6C6</accession>
<dbReference type="InterPro" id="IPR008949">
    <property type="entry name" value="Isoprenoid_synthase_dom_sf"/>
</dbReference>
<evidence type="ECO:0000313" key="2">
    <source>
        <dbReference type="Proteomes" id="UP001180020"/>
    </source>
</evidence>
<protein>
    <submittedName>
        <fullName evidence="1">Ent-copalyl diphosphate synthase 2</fullName>
    </submittedName>
</protein>